<name>A0A1H1JR65_9BURK</name>
<dbReference type="InterPro" id="IPR050469">
    <property type="entry name" value="Diguanylate_Cyclase"/>
</dbReference>
<feature type="transmembrane region" description="Helical" evidence="3">
    <location>
        <begin position="83"/>
        <end position="102"/>
    </location>
</feature>
<dbReference type="PANTHER" id="PTHR45138:SF9">
    <property type="entry name" value="DIGUANYLATE CYCLASE DGCM-RELATED"/>
    <property type="match status" value="1"/>
</dbReference>
<evidence type="ECO:0000313" key="6">
    <source>
        <dbReference type="Proteomes" id="UP000183487"/>
    </source>
</evidence>
<dbReference type="EC" id="2.7.7.65" evidence="1"/>
<protein>
    <recommendedName>
        <fullName evidence="1">diguanylate cyclase</fullName>
        <ecNumber evidence="1">2.7.7.65</ecNumber>
    </recommendedName>
</protein>
<dbReference type="RefSeq" id="WP_074772910.1">
    <property type="nucleotide sequence ID" value="NZ_FNKP01000003.1"/>
</dbReference>
<dbReference type="GO" id="GO:1902201">
    <property type="term" value="P:negative regulation of bacterial-type flagellum-dependent cell motility"/>
    <property type="evidence" value="ECO:0007669"/>
    <property type="project" value="TreeGrafter"/>
</dbReference>
<dbReference type="Proteomes" id="UP000183487">
    <property type="component" value="Unassembled WGS sequence"/>
</dbReference>
<proteinExistence type="predicted"/>
<keyword evidence="6" id="KW-1185">Reference proteome</keyword>
<dbReference type="InterPro" id="IPR029787">
    <property type="entry name" value="Nucleotide_cyclase"/>
</dbReference>
<feature type="transmembrane region" description="Helical" evidence="3">
    <location>
        <begin position="54"/>
        <end position="77"/>
    </location>
</feature>
<feature type="domain" description="GGDEF" evidence="4">
    <location>
        <begin position="269"/>
        <end position="401"/>
    </location>
</feature>
<accession>A0A1H1JR65</accession>
<keyword evidence="3" id="KW-1133">Transmembrane helix</keyword>
<dbReference type="GO" id="GO:0005886">
    <property type="term" value="C:plasma membrane"/>
    <property type="evidence" value="ECO:0007669"/>
    <property type="project" value="TreeGrafter"/>
</dbReference>
<dbReference type="SMART" id="SM00267">
    <property type="entry name" value="GGDEF"/>
    <property type="match status" value="1"/>
</dbReference>
<comment type="catalytic activity">
    <reaction evidence="2">
        <text>2 GTP = 3',3'-c-di-GMP + 2 diphosphate</text>
        <dbReference type="Rhea" id="RHEA:24898"/>
        <dbReference type="ChEBI" id="CHEBI:33019"/>
        <dbReference type="ChEBI" id="CHEBI:37565"/>
        <dbReference type="ChEBI" id="CHEBI:58805"/>
        <dbReference type="EC" id="2.7.7.65"/>
    </reaction>
</comment>
<organism evidence="5 6">
    <name type="scientific">Paraburkholderia fungorum</name>
    <dbReference type="NCBI Taxonomy" id="134537"/>
    <lineage>
        <taxon>Bacteria</taxon>
        <taxon>Pseudomonadati</taxon>
        <taxon>Pseudomonadota</taxon>
        <taxon>Betaproteobacteria</taxon>
        <taxon>Burkholderiales</taxon>
        <taxon>Burkholderiaceae</taxon>
        <taxon>Paraburkholderia</taxon>
    </lineage>
</organism>
<dbReference type="PROSITE" id="PS50887">
    <property type="entry name" value="GGDEF"/>
    <property type="match status" value="1"/>
</dbReference>
<dbReference type="EMBL" id="FNKP01000003">
    <property type="protein sequence ID" value="SDR52418.1"/>
    <property type="molecule type" value="Genomic_DNA"/>
</dbReference>
<evidence type="ECO:0000259" key="4">
    <source>
        <dbReference type="PROSITE" id="PS50887"/>
    </source>
</evidence>
<evidence type="ECO:0000256" key="2">
    <source>
        <dbReference type="ARBA" id="ARBA00034247"/>
    </source>
</evidence>
<keyword evidence="3" id="KW-0472">Membrane</keyword>
<dbReference type="AlphaFoldDB" id="A0A1H1JR65"/>
<evidence type="ECO:0000313" key="5">
    <source>
        <dbReference type="EMBL" id="SDR52418.1"/>
    </source>
</evidence>
<dbReference type="GO" id="GO:0043709">
    <property type="term" value="P:cell adhesion involved in single-species biofilm formation"/>
    <property type="evidence" value="ECO:0007669"/>
    <property type="project" value="TreeGrafter"/>
</dbReference>
<dbReference type="Pfam" id="PF00990">
    <property type="entry name" value="GGDEF"/>
    <property type="match status" value="1"/>
</dbReference>
<gene>
    <name evidence="5" type="ORF">SAMN05443245_7187</name>
</gene>
<dbReference type="Gene3D" id="3.30.70.270">
    <property type="match status" value="1"/>
</dbReference>
<dbReference type="InterPro" id="IPR043128">
    <property type="entry name" value="Rev_trsase/Diguanyl_cyclase"/>
</dbReference>
<evidence type="ECO:0000256" key="1">
    <source>
        <dbReference type="ARBA" id="ARBA00012528"/>
    </source>
</evidence>
<feature type="transmembrane region" description="Helical" evidence="3">
    <location>
        <begin position="192"/>
        <end position="210"/>
    </location>
</feature>
<dbReference type="PANTHER" id="PTHR45138">
    <property type="entry name" value="REGULATORY COMPONENTS OF SENSORY TRANSDUCTION SYSTEM"/>
    <property type="match status" value="1"/>
</dbReference>
<sequence length="411" mass="44723">MKHSGAVHDGQATRLDRLAESEINRTGFRLTFPIALESRYWLDIAYERLQELRFIALWGISGYFVLGVLLNLTIIQSPDWKGVAIQLVGASVACLAIIQLFLRDSVAAAQRELALLACCLICTLAAIVVVAAKPSPVTLRDFLLAIPPASFVLIFVRLRFHQAAIFFVANLSVYALSLLAHPEINRSDASFLMGFMTTLLLPALVGAHAFERALRRIYLHRLMEHMRNDSLASQNAALTGLSYTDPLTGVANRRRLDEALSEMTTKADSGGMLLLIDIDKFKVFNDRFGHLAGDACLCHVARCLSSALQSEDLLARFGGEEFAVLLSGVSMDDATRTAERLREAVHGLRFPAQGQHASVTISVGIAGRTGLTTPQALIGAADTALYAAKHAGRNRVEIALPGLESWSIQSS</sequence>
<feature type="transmembrane region" description="Helical" evidence="3">
    <location>
        <begin position="114"/>
        <end position="132"/>
    </location>
</feature>
<dbReference type="GO" id="GO:0052621">
    <property type="term" value="F:diguanylate cyclase activity"/>
    <property type="evidence" value="ECO:0007669"/>
    <property type="project" value="UniProtKB-EC"/>
</dbReference>
<dbReference type="FunFam" id="3.30.70.270:FF:000001">
    <property type="entry name" value="Diguanylate cyclase domain protein"/>
    <property type="match status" value="1"/>
</dbReference>
<feature type="transmembrane region" description="Helical" evidence="3">
    <location>
        <begin position="138"/>
        <end position="156"/>
    </location>
</feature>
<feature type="transmembrane region" description="Helical" evidence="3">
    <location>
        <begin position="163"/>
        <end position="180"/>
    </location>
</feature>
<dbReference type="InterPro" id="IPR000160">
    <property type="entry name" value="GGDEF_dom"/>
</dbReference>
<dbReference type="SUPFAM" id="SSF55073">
    <property type="entry name" value="Nucleotide cyclase"/>
    <property type="match status" value="1"/>
</dbReference>
<dbReference type="NCBIfam" id="TIGR00254">
    <property type="entry name" value="GGDEF"/>
    <property type="match status" value="1"/>
</dbReference>
<reference evidence="6" key="1">
    <citation type="submission" date="2016-10" db="EMBL/GenBank/DDBJ databases">
        <authorList>
            <person name="Varghese N."/>
        </authorList>
    </citation>
    <scope>NUCLEOTIDE SEQUENCE [LARGE SCALE GENOMIC DNA]</scope>
    <source>
        <strain evidence="6">GAS106B</strain>
    </source>
</reference>
<dbReference type="CDD" id="cd01949">
    <property type="entry name" value="GGDEF"/>
    <property type="match status" value="1"/>
</dbReference>
<keyword evidence="3" id="KW-0812">Transmembrane</keyword>
<evidence type="ECO:0000256" key="3">
    <source>
        <dbReference type="SAM" id="Phobius"/>
    </source>
</evidence>